<keyword evidence="3" id="KW-1185">Reference proteome</keyword>
<keyword evidence="1" id="KW-0175">Coiled coil</keyword>
<evidence type="ECO:0000313" key="4">
    <source>
        <dbReference type="WBParaSite" id="Gr19_v10_g13575.t1"/>
    </source>
</evidence>
<feature type="region of interest" description="Disordered" evidence="2">
    <location>
        <begin position="792"/>
        <end position="859"/>
    </location>
</feature>
<feature type="compositionally biased region" description="Low complexity" evidence="2">
    <location>
        <begin position="409"/>
        <end position="430"/>
    </location>
</feature>
<feature type="region of interest" description="Disordered" evidence="2">
    <location>
        <begin position="53"/>
        <end position="94"/>
    </location>
</feature>
<feature type="region of interest" description="Disordered" evidence="2">
    <location>
        <begin position="511"/>
        <end position="563"/>
    </location>
</feature>
<feature type="compositionally biased region" description="Polar residues" evidence="2">
    <location>
        <begin position="174"/>
        <end position="183"/>
    </location>
</feature>
<reference evidence="4" key="1">
    <citation type="submission" date="2022-11" db="UniProtKB">
        <authorList>
            <consortium name="WormBaseParasite"/>
        </authorList>
    </citation>
    <scope>IDENTIFICATION</scope>
</reference>
<organism evidence="3 4">
    <name type="scientific">Globodera rostochiensis</name>
    <name type="common">Golden nematode worm</name>
    <name type="synonym">Heterodera rostochiensis</name>
    <dbReference type="NCBI Taxonomy" id="31243"/>
    <lineage>
        <taxon>Eukaryota</taxon>
        <taxon>Metazoa</taxon>
        <taxon>Ecdysozoa</taxon>
        <taxon>Nematoda</taxon>
        <taxon>Chromadorea</taxon>
        <taxon>Rhabditida</taxon>
        <taxon>Tylenchina</taxon>
        <taxon>Tylenchomorpha</taxon>
        <taxon>Tylenchoidea</taxon>
        <taxon>Heteroderidae</taxon>
        <taxon>Heteroderinae</taxon>
        <taxon>Globodera</taxon>
    </lineage>
</organism>
<feature type="compositionally biased region" description="Low complexity" evidence="2">
    <location>
        <begin position="1"/>
        <end position="18"/>
    </location>
</feature>
<feature type="compositionally biased region" description="Acidic residues" evidence="2">
    <location>
        <begin position="233"/>
        <end position="245"/>
    </location>
</feature>
<protein>
    <submittedName>
        <fullName evidence="4">Uncharacterized protein</fullName>
    </submittedName>
</protein>
<feature type="compositionally biased region" description="Basic and acidic residues" evidence="2">
    <location>
        <begin position="512"/>
        <end position="543"/>
    </location>
</feature>
<feature type="region of interest" description="Disordered" evidence="2">
    <location>
        <begin position="576"/>
        <end position="676"/>
    </location>
</feature>
<name>A0A914H640_GLORO</name>
<evidence type="ECO:0000256" key="2">
    <source>
        <dbReference type="SAM" id="MobiDB-lite"/>
    </source>
</evidence>
<feature type="region of interest" description="Disordered" evidence="2">
    <location>
        <begin position="140"/>
        <end position="245"/>
    </location>
</feature>
<feature type="compositionally biased region" description="Low complexity" evidence="2">
    <location>
        <begin position="154"/>
        <end position="173"/>
    </location>
</feature>
<feature type="compositionally biased region" description="Low complexity" evidence="2">
    <location>
        <begin position="657"/>
        <end position="670"/>
    </location>
</feature>
<sequence length="885" mass="95998">MSGRTRTPPATAADSPSASRRRRPPLPPPPSRGVLPPQRLSSEQQFYYLRLMAKPGQRPEPIKVKFPRWPSVEGAGGPVPGTSGSAKGPAEVGDHRLEDQAIAVVRTIGQAFDLCNRMSQEQTRERQLIEEERTMDSAGAVAGGAAAAGGGTSTGAIAAAAKGGGAARASVASEKSTSSLATVQQRQQQQQQQQRLNSPPFASKRHSIYVPKRTTTTEEVEEAAAADEPQTGDGDDEEEEDEAEELELFRREVRDHHYQKAGPSHKSSIVFPPTNIPTVAPGGAAGEPHILRPALNIPATAGTSTATAAAQMQSSSAYGVQHQQPIATQLTMLPGAQTNPTPLAVPFSSVWNFTTPVQPNTAPLSAQLVQSVDANGNPLYSILPSPTAMSLSSPLLISPYATLQLPPSAAASLASPPSSAEQLQSPSSSENAQRAMIRSQLDQAQQSAQVAACQVQLLRDQLNTETTARLEAQSKTHQLLNSNRELLDQVQHLVSRLQVMENRVAAGLLNHLGDDVPPHQRQSSSKERRALWRTERRDDSLRPDEEEEHDDGTGPGTSAALSMRELRPYQLKTLSDLRAGSLPASEESRTKQDELEDGREHRRQQRRNNDRRRQRLRRRRTDSVDDLGSDDDDEEEEDSTDVNSSVDRAAPGAVDQPSSSFPALPALSHPQARPAPAPSILRKLIPASAPSPTGTLSGSPLGMPLLFGQQMVNRTMHNLSPARRKQIHHQMAYSGPPTLQRPPNDVVLPIGMSKKSLRRFSLQAAELEPEQHKAKKASSSKGVFGQTEFKRMSFNTNPNKKMHDDKSLINIRPTINESEGEESVYTAERRNSRSSPEKKLSSPERGGAGGRRRSSLGVLGKIVGTNKHLLSRLSLRNNDLETEQH</sequence>
<evidence type="ECO:0000256" key="1">
    <source>
        <dbReference type="SAM" id="Coils"/>
    </source>
</evidence>
<feature type="compositionally biased region" description="Low complexity" evidence="2">
    <location>
        <begin position="184"/>
        <end position="195"/>
    </location>
</feature>
<feature type="compositionally biased region" description="Basic residues" evidence="2">
    <location>
        <begin position="601"/>
        <end position="620"/>
    </location>
</feature>
<feature type="region of interest" description="Disordered" evidence="2">
    <location>
        <begin position="409"/>
        <end position="434"/>
    </location>
</feature>
<evidence type="ECO:0000313" key="3">
    <source>
        <dbReference type="Proteomes" id="UP000887572"/>
    </source>
</evidence>
<feature type="compositionally biased region" description="Basic and acidic residues" evidence="2">
    <location>
        <begin position="827"/>
        <end position="842"/>
    </location>
</feature>
<feature type="region of interest" description="Disordered" evidence="2">
    <location>
        <begin position="1"/>
        <end position="40"/>
    </location>
</feature>
<dbReference type="WBParaSite" id="Gr19_v10_g13575.t1">
    <property type="protein sequence ID" value="Gr19_v10_g13575.t1"/>
    <property type="gene ID" value="Gr19_v10_g13575"/>
</dbReference>
<dbReference type="AlphaFoldDB" id="A0A914H640"/>
<dbReference type="Proteomes" id="UP000887572">
    <property type="component" value="Unplaced"/>
</dbReference>
<accession>A0A914H640</accession>
<feature type="compositionally biased region" description="Acidic residues" evidence="2">
    <location>
        <begin position="624"/>
        <end position="640"/>
    </location>
</feature>
<proteinExistence type="predicted"/>
<feature type="coiled-coil region" evidence="1">
    <location>
        <begin position="441"/>
        <end position="503"/>
    </location>
</feature>